<dbReference type="Gene3D" id="2.60.120.1440">
    <property type="match status" value="1"/>
</dbReference>
<evidence type="ECO:0000259" key="2">
    <source>
        <dbReference type="Pfam" id="PF04773"/>
    </source>
</evidence>
<dbReference type="Gene3D" id="3.55.50.30">
    <property type="match status" value="1"/>
</dbReference>
<keyword evidence="1" id="KW-1133">Transmembrane helix</keyword>
<protein>
    <submittedName>
        <fullName evidence="4">DUF4974 domain-containing protein</fullName>
    </submittedName>
</protein>
<comment type="caution">
    <text evidence="4">The sequence shown here is derived from an EMBL/GenBank/DDBJ whole genome shotgun (WGS) entry which is preliminary data.</text>
</comment>
<dbReference type="PANTHER" id="PTHR30273">
    <property type="entry name" value="PERIPLASMIC SIGNAL SENSOR AND SIGMA FACTOR ACTIVATOR FECR-RELATED"/>
    <property type="match status" value="1"/>
</dbReference>
<organism evidence="4 5">
    <name type="scientific">Sphingobacterium kyonggiense</name>
    <dbReference type="NCBI Taxonomy" id="714075"/>
    <lineage>
        <taxon>Bacteria</taxon>
        <taxon>Pseudomonadati</taxon>
        <taxon>Bacteroidota</taxon>
        <taxon>Sphingobacteriia</taxon>
        <taxon>Sphingobacteriales</taxon>
        <taxon>Sphingobacteriaceae</taxon>
        <taxon>Sphingobacterium</taxon>
    </lineage>
</organism>
<keyword evidence="1" id="KW-0472">Membrane</keyword>
<proteinExistence type="predicted"/>
<name>A0ABP7Y6H8_9SPHI</name>
<dbReference type="Pfam" id="PF16344">
    <property type="entry name" value="FecR_C"/>
    <property type="match status" value="1"/>
</dbReference>
<feature type="transmembrane region" description="Helical" evidence="1">
    <location>
        <begin position="74"/>
        <end position="94"/>
    </location>
</feature>
<evidence type="ECO:0000259" key="3">
    <source>
        <dbReference type="Pfam" id="PF16344"/>
    </source>
</evidence>
<dbReference type="InterPro" id="IPR032508">
    <property type="entry name" value="FecR_C"/>
</dbReference>
<evidence type="ECO:0000256" key="1">
    <source>
        <dbReference type="SAM" id="Phobius"/>
    </source>
</evidence>
<evidence type="ECO:0000313" key="5">
    <source>
        <dbReference type="Proteomes" id="UP001500101"/>
    </source>
</evidence>
<accession>A0ABP7Y6H8</accession>
<dbReference type="PANTHER" id="PTHR30273:SF2">
    <property type="entry name" value="PROTEIN FECR"/>
    <property type="match status" value="1"/>
</dbReference>
<dbReference type="RefSeq" id="WP_344672754.1">
    <property type="nucleotide sequence ID" value="NZ_BAAAZI010000001.1"/>
</dbReference>
<dbReference type="Pfam" id="PF04773">
    <property type="entry name" value="FecR"/>
    <property type="match status" value="1"/>
</dbReference>
<feature type="domain" description="FecR protein" evidence="2">
    <location>
        <begin position="170"/>
        <end position="262"/>
    </location>
</feature>
<dbReference type="EMBL" id="BAAAZI010000001">
    <property type="protein sequence ID" value="GAA4131330.1"/>
    <property type="molecule type" value="Genomic_DNA"/>
</dbReference>
<evidence type="ECO:0000313" key="4">
    <source>
        <dbReference type="EMBL" id="GAA4131330.1"/>
    </source>
</evidence>
<keyword evidence="5" id="KW-1185">Reference proteome</keyword>
<dbReference type="InterPro" id="IPR006860">
    <property type="entry name" value="FecR"/>
</dbReference>
<keyword evidence="1" id="KW-0812">Transmembrane</keyword>
<dbReference type="Proteomes" id="UP001500101">
    <property type="component" value="Unassembled WGS sequence"/>
</dbReference>
<dbReference type="PIRSF" id="PIRSF018266">
    <property type="entry name" value="FecR"/>
    <property type="match status" value="1"/>
</dbReference>
<dbReference type="InterPro" id="IPR012373">
    <property type="entry name" value="Ferrdict_sens_TM"/>
</dbReference>
<sequence>MDENFRNKAASILKKFQIGTATKEEQHMVKTWFEQNQMFPTNNEEKSYDKERLYHKIVKEIEKDNVKIIQWKRWLVASVAAVLLVFAAGIYQVLKKEPAISKIATRPLPNDVLPGRNQATLVLPDGREVELTEENKNLKELTGLNVDFKAGKIFIIPLENGEVTGKIYQSIKTPNAGQFTVVLPDGSEVKLNANSIIYFPERFTDERRVTLSGEAFFRVKRDKHRKFIVNAGFQEVEVLGTEFNVKSYPEESKTTTALVSGRLKVKSKLENDHNEFILNPGDMAINGKGKKLIVQVSDINKERAWQSGEFYFDGDNLEEVLAIISRWYDVKFVYDFEPSETSSYGGIISRNKKLSTVLELLEEKENLKFEIKGKEVHIKKIKP</sequence>
<gene>
    <name evidence="4" type="ORF">GCM10022216_01320</name>
</gene>
<feature type="domain" description="Protein FecR C-terminal" evidence="3">
    <location>
        <begin position="309"/>
        <end position="378"/>
    </location>
</feature>
<reference evidence="5" key="1">
    <citation type="journal article" date="2019" name="Int. J. Syst. Evol. Microbiol.">
        <title>The Global Catalogue of Microorganisms (GCM) 10K type strain sequencing project: providing services to taxonomists for standard genome sequencing and annotation.</title>
        <authorList>
            <consortium name="The Broad Institute Genomics Platform"/>
            <consortium name="The Broad Institute Genome Sequencing Center for Infectious Disease"/>
            <person name="Wu L."/>
            <person name="Ma J."/>
        </authorList>
    </citation>
    <scope>NUCLEOTIDE SEQUENCE [LARGE SCALE GENOMIC DNA]</scope>
    <source>
        <strain evidence="5">JCM 16704</strain>
    </source>
</reference>